<organism evidence="2 3">
    <name type="scientific">Pleurodeles waltl</name>
    <name type="common">Iberian ribbed newt</name>
    <dbReference type="NCBI Taxonomy" id="8319"/>
    <lineage>
        <taxon>Eukaryota</taxon>
        <taxon>Metazoa</taxon>
        <taxon>Chordata</taxon>
        <taxon>Craniata</taxon>
        <taxon>Vertebrata</taxon>
        <taxon>Euteleostomi</taxon>
        <taxon>Amphibia</taxon>
        <taxon>Batrachia</taxon>
        <taxon>Caudata</taxon>
        <taxon>Salamandroidea</taxon>
        <taxon>Salamandridae</taxon>
        <taxon>Pleurodelinae</taxon>
        <taxon>Pleurodeles</taxon>
    </lineage>
</organism>
<evidence type="ECO:0000313" key="2">
    <source>
        <dbReference type="EMBL" id="KAJ1136705.1"/>
    </source>
</evidence>
<keyword evidence="3" id="KW-1185">Reference proteome</keyword>
<protein>
    <submittedName>
        <fullName evidence="2">Uncharacterized protein</fullName>
    </submittedName>
</protein>
<name>A0AAV7QC23_PLEWA</name>
<gene>
    <name evidence="2" type="ORF">NDU88_003120</name>
</gene>
<evidence type="ECO:0000313" key="3">
    <source>
        <dbReference type="Proteomes" id="UP001066276"/>
    </source>
</evidence>
<sequence length="142" mass="14861">MSDLIGEACQSPSVRLRCGRRGEGRAHLSLEASVGVERAYIPGDSSGKGGRRAQSCCRPRRRFLNEPAARASRAHLFHSGALPGRAPAPPPPWPETPRAAVTSSTSRQSAARSVKSDSSHTHPSAAAGPSVSGGRLIFPEDG</sequence>
<feature type="compositionally biased region" description="Pro residues" evidence="1">
    <location>
        <begin position="86"/>
        <end position="95"/>
    </location>
</feature>
<dbReference type="EMBL" id="JANPWB010000010">
    <property type="protein sequence ID" value="KAJ1136705.1"/>
    <property type="molecule type" value="Genomic_DNA"/>
</dbReference>
<proteinExistence type="predicted"/>
<accession>A0AAV7QC23</accession>
<dbReference type="Proteomes" id="UP001066276">
    <property type="component" value="Chromosome 6"/>
</dbReference>
<feature type="compositionally biased region" description="Low complexity" evidence="1">
    <location>
        <begin position="96"/>
        <end position="113"/>
    </location>
</feature>
<comment type="caution">
    <text evidence="2">The sequence shown here is derived from an EMBL/GenBank/DDBJ whole genome shotgun (WGS) entry which is preliminary data.</text>
</comment>
<evidence type="ECO:0000256" key="1">
    <source>
        <dbReference type="SAM" id="MobiDB-lite"/>
    </source>
</evidence>
<feature type="region of interest" description="Disordered" evidence="1">
    <location>
        <begin position="67"/>
        <end position="142"/>
    </location>
</feature>
<dbReference type="AlphaFoldDB" id="A0AAV7QC23"/>
<reference evidence="2" key="1">
    <citation type="journal article" date="2022" name="bioRxiv">
        <title>Sequencing and chromosome-scale assembly of the giantPleurodeles waltlgenome.</title>
        <authorList>
            <person name="Brown T."/>
            <person name="Elewa A."/>
            <person name="Iarovenko S."/>
            <person name="Subramanian E."/>
            <person name="Araus A.J."/>
            <person name="Petzold A."/>
            <person name="Susuki M."/>
            <person name="Suzuki K.-i.T."/>
            <person name="Hayashi T."/>
            <person name="Toyoda A."/>
            <person name="Oliveira C."/>
            <person name="Osipova E."/>
            <person name="Leigh N.D."/>
            <person name="Simon A."/>
            <person name="Yun M.H."/>
        </authorList>
    </citation>
    <scope>NUCLEOTIDE SEQUENCE</scope>
    <source>
        <strain evidence="2">20211129_DDA</strain>
        <tissue evidence="2">Liver</tissue>
    </source>
</reference>